<evidence type="ECO:0000256" key="1">
    <source>
        <dbReference type="SAM" id="MobiDB-lite"/>
    </source>
</evidence>
<dbReference type="Proteomes" id="UP000824890">
    <property type="component" value="Unassembled WGS sequence"/>
</dbReference>
<name>A0ABQ7ZWV1_BRANA</name>
<reference evidence="2 3" key="1">
    <citation type="submission" date="2021-05" db="EMBL/GenBank/DDBJ databases">
        <title>Genome Assembly of Synthetic Allotetraploid Brassica napus Reveals Homoeologous Exchanges between Subgenomes.</title>
        <authorList>
            <person name="Davis J.T."/>
        </authorList>
    </citation>
    <scope>NUCLEOTIDE SEQUENCE [LARGE SCALE GENOMIC DNA]</scope>
    <source>
        <strain evidence="3">cv. Da-Ae</strain>
        <tissue evidence="2">Seedling</tissue>
    </source>
</reference>
<feature type="compositionally biased region" description="Basic and acidic residues" evidence="1">
    <location>
        <begin position="15"/>
        <end position="35"/>
    </location>
</feature>
<sequence>MWPIASTRAPDGGLEDPKIAEQLRRSREQPVIRRDRCIRKRTPHSENASSRRRVRRSGDRGTVAKITGASPYKKRSMNKEEDTNIAWIQSVGRPFFVDNVGGMWSISVESSDCWVEYQSCQDRTNMNESLSACLFQNQNYAIPSQGNSNSSYTRQVQMLGIKDARDFYGSMAHKS</sequence>
<evidence type="ECO:0000313" key="2">
    <source>
        <dbReference type="EMBL" id="KAH0884436.1"/>
    </source>
</evidence>
<proteinExistence type="predicted"/>
<dbReference type="EMBL" id="JAGKQM010000014">
    <property type="protein sequence ID" value="KAH0884436.1"/>
    <property type="molecule type" value="Genomic_DNA"/>
</dbReference>
<evidence type="ECO:0000313" key="3">
    <source>
        <dbReference type="Proteomes" id="UP000824890"/>
    </source>
</evidence>
<gene>
    <name evidence="2" type="ORF">HID58_060532</name>
</gene>
<feature type="region of interest" description="Disordered" evidence="1">
    <location>
        <begin position="1"/>
        <end position="77"/>
    </location>
</feature>
<keyword evidence="3" id="KW-1185">Reference proteome</keyword>
<comment type="caution">
    <text evidence="2">The sequence shown here is derived from an EMBL/GenBank/DDBJ whole genome shotgun (WGS) entry which is preliminary data.</text>
</comment>
<organism evidence="2 3">
    <name type="scientific">Brassica napus</name>
    <name type="common">Rape</name>
    <dbReference type="NCBI Taxonomy" id="3708"/>
    <lineage>
        <taxon>Eukaryota</taxon>
        <taxon>Viridiplantae</taxon>
        <taxon>Streptophyta</taxon>
        <taxon>Embryophyta</taxon>
        <taxon>Tracheophyta</taxon>
        <taxon>Spermatophyta</taxon>
        <taxon>Magnoliopsida</taxon>
        <taxon>eudicotyledons</taxon>
        <taxon>Gunneridae</taxon>
        <taxon>Pentapetalae</taxon>
        <taxon>rosids</taxon>
        <taxon>malvids</taxon>
        <taxon>Brassicales</taxon>
        <taxon>Brassicaceae</taxon>
        <taxon>Brassiceae</taxon>
        <taxon>Brassica</taxon>
    </lineage>
</organism>
<protein>
    <submittedName>
        <fullName evidence="2">Uncharacterized protein</fullName>
    </submittedName>
</protein>
<accession>A0ABQ7ZWV1</accession>